<dbReference type="AlphaFoldDB" id="A0A0A8VI97"/>
<dbReference type="RefSeq" id="WP_004717680.1">
    <property type="nucleotide sequence ID" value="NZ_CABIHR010000009.1"/>
</dbReference>
<dbReference type="OrthoDB" id="6121157at2"/>
<accession>A0A0A8VI97</accession>
<dbReference type="Pfam" id="PF10636">
    <property type="entry name" value="hemP"/>
    <property type="match status" value="1"/>
</dbReference>
<proteinExistence type="predicted"/>
<dbReference type="GeneID" id="66879615"/>
<organism evidence="1">
    <name type="scientific">Yersinia ruckeri</name>
    <dbReference type="NCBI Taxonomy" id="29486"/>
    <lineage>
        <taxon>Bacteria</taxon>
        <taxon>Pseudomonadati</taxon>
        <taxon>Pseudomonadota</taxon>
        <taxon>Gammaproteobacteria</taxon>
        <taxon>Enterobacterales</taxon>
        <taxon>Yersiniaceae</taxon>
        <taxon>Yersinia</taxon>
    </lineage>
</organism>
<name>A0A0A8VI97_YERRU</name>
<protein>
    <recommendedName>
        <fullName evidence="2">Hemin uptake protein</fullName>
    </recommendedName>
</protein>
<dbReference type="EMBL" id="LN681231">
    <property type="protein sequence ID" value="CEK27684.1"/>
    <property type="molecule type" value="Genomic_DNA"/>
</dbReference>
<dbReference type="InterPro" id="IPR019600">
    <property type="entry name" value="Hemin_uptake_protein_HemP"/>
</dbReference>
<evidence type="ECO:0008006" key="2">
    <source>
        <dbReference type="Google" id="ProtNLM"/>
    </source>
</evidence>
<evidence type="ECO:0000313" key="1">
    <source>
        <dbReference type="EMBL" id="CEK27684.1"/>
    </source>
</evidence>
<gene>
    <name evidence="1" type="ORF">CSF007_9670</name>
</gene>
<reference evidence="1" key="1">
    <citation type="journal article" date="2015" name="Genome Announc.">
        <title>Complete Genome Sequence of Yersinia ruckeri Strain CSF007-82, Etiologic Agent of Red Mouth Disease in Salmonid Fish.</title>
        <authorList>
            <person name="Nelson M.C."/>
            <person name="LaPatra S.E."/>
            <person name="Welch T.J."/>
            <person name="Graf J."/>
        </authorList>
    </citation>
    <scope>NUCLEOTIDE SEQUENCE</scope>
    <source>
        <strain evidence="1">CSF007-82</strain>
    </source>
</reference>
<sequence length="65" mass="7116">MNNSAYSDLYPAAICGAEDSALPTEQPVCINSDQLLGRHGLVIINHQGQFYQLRQTKAGKLILTK</sequence>
<dbReference type="Gene3D" id="2.10.70.10">
    <property type="entry name" value="Complement Module, domain 1"/>
    <property type="match status" value="1"/>
</dbReference>